<feature type="compositionally biased region" description="Acidic residues" evidence="1">
    <location>
        <begin position="522"/>
        <end position="534"/>
    </location>
</feature>
<dbReference type="Proteomes" id="UP000724874">
    <property type="component" value="Unassembled WGS sequence"/>
</dbReference>
<reference evidence="2" key="1">
    <citation type="submission" date="2020-11" db="EMBL/GenBank/DDBJ databases">
        <authorList>
            <consortium name="DOE Joint Genome Institute"/>
            <person name="Ahrendt S."/>
            <person name="Riley R."/>
            <person name="Andreopoulos W."/>
            <person name="LaButti K."/>
            <person name="Pangilinan J."/>
            <person name="Ruiz-duenas F.J."/>
            <person name="Barrasa J.M."/>
            <person name="Sanchez-Garcia M."/>
            <person name="Camarero S."/>
            <person name="Miyauchi S."/>
            <person name="Serrano A."/>
            <person name="Linde D."/>
            <person name="Babiker R."/>
            <person name="Drula E."/>
            <person name="Ayuso-Fernandez I."/>
            <person name="Pacheco R."/>
            <person name="Padilla G."/>
            <person name="Ferreira P."/>
            <person name="Barriuso J."/>
            <person name="Kellner H."/>
            <person name="Castanera R."/>
            <person name="Alfaro M."/>
            <person name="Ramirez L."/>
            <person name="Pisabarro A.G."/>
            <person name="Kuo A."/>
            <person name="Tritt A."/>
            <person name="Lipzen A."/>
            <person name="He G."/>
            <person name="Yan M."/>
            <person name="Ng V."/>
            <person name="Cullen D."/>
            <person name="Martin F."/>
            <person name="Rosso M.-N."/>
            <person name="Henrissat B."/>
            <person name="Hibbett D."/>
            <person name="Martinez A.T."/>
            <person name="Grigoriev I.V."/>
        </authorList>
    </citation>
    <scope>NUCLEOTIDE SEQUENCE</scope>
    <source>
        <strain evidence="2">AH 44721</strain>
    </source>
</reference>
<accession>A0A9P5NYF2</accession>
<evidence type="ECO:0000313" key="2">
    <source>
        <dbReference type="EMBL" id="KAF8910989.1"/>
    </source>
</evidence>
<organism evidence="2 3">
    <name type="scientific">Gymnopilus junonius</name>
    <name type="common">Spectacular rustgill mushroom</name>
    <name type="synonym">Gymnopilus spectabilis subsp. junonius</name>
    <dbReference type="NCBI Taxonomy" id="109634"/>
    <lineage>
        <taxon>Eukaryota</taxon>
        <taxon>Fungi</taxon>
        <taxon>Dikarya</taxon>
        <taxon>Basidiomycota</taxon>
        <taxon>Agaricomycotina</taxon>
        <taxon>Agaricomycetes</taxon>
        <taxon>Agaricomycetidae</taxon>
        <taxon>Agaricales</taxon>
        <taxon>Agaricineae</taxon>
        <taxon>Hymenogastraceae</taxon>
        <taxon>Gymnopilus</taxon>
    </lineage>
</organism>
<dbReference type="AlphaFoldDB" id="A0A9P5NYF2"/>
<feature type="compositionally biased region" description="Low complexity" evidence="1">
    <location>
        <begin position="410"/>
        <end position="425"/>
    </location>
</feature>
<evidence type="ECO:0000313" key="3">
    <source>
        <dbReference type="Proteomes" id="UP000724874"/>
    </source>
</evidence>
<proteinExistence type="predicted"/>
<name>A0A9P5NYF2_GYMJU</name>
<protein>
    <submittedName>
        <fullName evidence="2">Uncharacterized protein</fullName>
    </submittedName>
</protein>
<feature type="region of interest" description="Disordered" evidence="1">
    <location>
        <begin position="401"/>
        <end position="427"/>
    </location>
</feature>
<comment type="caution">
    <text evidence="2">The sequence shown here is derived from an EMBL/GenBank/DDBJ whole genome shotgun (WGS) entry which is preliminary data.</text>
</comment>
<dbReference type="OrthoDB" id="2585251at2759"/>
<dbReference type="EMBL" id="JADNYJ010000005">
    <property type="protein sequence ID" value="KAF8910989.1"/>
    <property type="molecule type" value="Genomic_DNA"/>
</dbReference>
<keyword evidence="3" id="KW-1185">Reference proteome</keyword>
<evidence type="ECO:0000256" key="1">
    <source>
        <dbReference type="SAM" id="MobiDB-lite"/>
    </source>
</evidence>
<gene>
    <name evidence="2" type="ORF">CPB84DRAFT_1763070</name>
</gene>
<feature type="region of interest" description="Disordered" evidence="1">
    <location>
        <begin position="505"/>
        <end position="534"/>
    </location>
</feature>
<sequence length="534" mass="58169">MMLYASQGLRNAARKGSSALIHGGHNGPGGNTSANPSTHWPGALRAYAPSTPFNFSFNLQSIRPRNPSHKLFSASKNALQRFFTHLTAPGLRLPTQLSEAYGIGARSLHQPLRGSGIQSGLSLSTRHALTNNALRRQAHTFLPQVPTFPARCGGVTQVGLGTARNFSSARPIFQNLAQNVPVAGRALYEIDWDIEMRKGQEKMRLGPRKSSKKFRKMKEMMKPTKKVSKQRDSALSEKENVFTEVAAGHEDIERYFPAPVVAPVTTYLLIPLAPTPTSHHPLNPVMSRREPTLVPPLSDLGSLHASHSTHALRLNALFTRLDQANVWACGNVHYSAYSQGDAYQRRGSKANANNSDQNQEGVCTILKVEFVGWTKAEVRGVIGESGSGWCMLEEVYQDEVPAEEEELSDFDSLSSGSSSANSGLGLEDDQLFDPAQSFIMPSVDLSSSSPEPGHSKSLLVSIPAEMERDPWADDHIYSSSSGSSSYSDLSDLIVDPPSSNGWFGVSHGFGQGASSSRRDESIDGDEIEPMEEFY</sequence>